<organism evidence="5 6">
    <name type="scientific">Blastocystis sp. subtype 1 (strain ATCC 50177 / NandII)</name>
    <dbReference type="NCBI Taxonomy" id="478820"/>
    <lineage>
        <taxon>Eukaryota</taxon>
        <taxon>Sar</taxon>
        <taxon>Stramenopiles</taxon>
        <taxon>Bigyra</taxon>
        <taxon>Opalozoa</taxon>
        <taxon>Opalinata</taxon>
        <taxon>Blastocystidae</taxon>
        <taxon>Blastocystis</taxon>
    </lineage>
</organism>
<evidence type="ECO:0000256" key="3">
    <source>
        <dbReference type="SAM" id="Phobius"/>
    </source>
</evidence>
<reference evidence="5 6" key="1">
    <citation type="submission" date="2016-05" db="EMBL/GenBank/DDBJ databases">
        <title>Nuclear genome of Blastocystis sp. subtype 1 NandII.</title>
        <authorList>
            <person name="Gentekaki E."/>
            <person name="Curtis B."/>
            <person name="Stairs C."/>
            <person name="Eme L."/>
            <person name="Herman E."/>
            <person name="Klimes V."/>
            <person name="Arias M.C."/>
            <person name="Elias M."/>
            <person name="Hilliou F."/>
            <person name="Klute M."/>
            <person name="Malik S.-B."/>
            <person name="Pightling A."/>
            <person name="Rachubinski R."/>
            <person name="Salas D."/>
            <person name="Schlacht A."/>
            <person name="Suga H."/>
            <person name="Archibald J."/>
            <person name="Ball S.G."/>
            <person name="Clark G."/>
            <person name="Dacks J."/>
            <person name="Van Der Giezen M."/>
            <person name="Tsaousis A."/>
            <person name="Roger A."/>
        </authorList>
    </citation>
    <scope>NUCLEOTIDE SEQUENCE [LARGE SCALE GENOMIC DNA]</scope>
    <source>
        <strain evidence="6">ATCC 50177 / NandII</strain>
    </source>
</reference>
<keyword evidence="3" id="KW-1133">Transmembrane helix</keyword>
<dbReference type="SUPFAM" id="SSF49265">
    <property type="entry name" value="Fibronectin type III"/>
    <property type="match status" value="5"/>
</dbReference>
<feature type="domain" description="Fibronectin type-III" evidence="4">
    <location>
        <begin position="71"/>
        <end position="173"/>
    </location>
</feature>
<dbReference type="InterPro" id="IPR050964">
    <property type="entry name" value="Striated_Muscle_Regulatory"/>
</dbReference>
<dbReference type="InterPro" id="IPR036116">
    <property type="entry name" value="FN3_sf"/>
</dbReference>
<sequence>MKCTFAINYTVLKTRIIEEYECSAEKDSDICWTLEDITPGEVYNVNGVCKASDGKMKPLCRTFQFSAPCTRPNNATLLLQVRSRRELRLKWKEPRTNGKPIEGYSLSMSEGYLQLPKDLSAVPLPTQLLSNEQTTQIKVAKLNAGTFYAFQLSARNACGETVSSVQWFQTQASTPAAPQPPRCTTASNTSLSLSWDALPESACNGSAVDSYVLQVSESGDWRVAHNDASTSAVLRGLRPNTTYAFRLCAHNAEGNSAFSTPMAKRHTSDSLFLRYEPDEAFAAAIDAYRITVLRDQDVVAQVETPELTYRVQNLLPGTSYTVILQAHTSFGWSESSSLFLATLPSTPLMTSPPTATLHASNLLQKVIPPFSISCHIAWEPARDNGSPVEAYRVEFKARDDGYPEAKRLLEVSRTLQQDRVELLAGNRCSVIHDHQGTTECTEGWIEEVKEDQVRVLLDGSSGYAWVSSASVTPLPFPLQKAPKAAFCIPTIDSLSTLQLNEAIHRRTDKEEWLLATTTPTLSCDIDGLLPNTTYTLRVVPVNAIGQPHTTPTISLTTPPAPPAQPSPPQLQSATASSITLSLATPASVLRGTAPASTSFFLQSDSAVMGEMEGESLTASTVTFKHLKPACCYHFRVALLTPHGNSPLSALLVAATKPTTPEAPQNVRQTALDAVYSPLSFLKVAWDPPFCDNGGEVTHYILEMATMKKDGKLTPYAKIGTVSDTSYLLRDLVAGCSYSVRVQAANAFGAGPLSSPLLVTTGANPPETCATPQLLKRPTGKVVVVGWSEPTANGSPIVGYTVRVDPIHRDYHLSGNVRSLQIKQLQPSTEYSITVCAVNAVGEGRASEPLVVQTDEKGLTPPPPPEFKSVVMEGTTAIMGWEEVKCEECEVLSYQLFSENRLVYEGLDREYRFEAEIGKHYLFQVRATNIIGASPFSEECEVYVPPPVVVKEVKLREVSNPKAAKKQFANSSNSKVDSVLDKKRKKGWIVTWWRENSVLIAVIAIIIGILVFAGTTMN</sequence>
<feature type="domain" description="Fibronectin type-III" evidence="4">
    <location>
        <begin position="860"/>
        <end position="946"/>
    </location>
</feature>
<feature type="domain" description="Fibronectin type-III" evidence="4">
    <location>
        <begin position="764"/>
        <end position="856"/>
    </location>
</feature>
<protein>
    <submittedName>
        <fullName evidence="5">Fibronectin type-III domain-containing protein 3A</fullName>
    </submittedName>
</protein>
<dbReference type="EMBL" id="LXWW01000012">
    <property type="protein sequence ID" value="OAO17959.1"/>
    <property type="molecule type" value="Genomic_DNA"/>
</dbReference>
<name>A0A196SQ97_BLAHN</name>
<dbReference type="Proteomes" id="UP000078348">
    <property type="component" value="Unassembled WGS sequence"/>
</dbReference>
<feature type="transmembrane region" description="Helical" evidence="3">
    <location>
        <begin position="997"/>
        <end position="1016"/>
    </location>
</feature>
<evidence type="ECO:0000313" key="6">
    <source>
        <dbReference type="Proteomes" id="UP000078348"/>
    </source>
</evidence>
<evidence type="ECO:0000256" key="1">
    <source>
        <dbReference type="ARBA" id="ARBA00022737"/>
    </source>
</evidence>
<dbReference type="SMART" id="SM00060">
    <property type="entry name" value="FN3"/>
    <property type="match status" value="8"/>
</dbReference>
<keyword evidence="3" id="KW-0812">Transmembrane</keyword>
<evidence type="ECO:0000313" key="5">
    <source>
        <dbReference type="EMBL" id="OAO17959.1"/>
    </source>
</evidence>
<dbReference type="PROSITE" id="PS50853">
    <property type="entry name" value="FN3"/>
    <property type="match status" value="6"/>
</dbReference>
<dbReference type="STRING" id="478820.A0A196SQ97"/>
<keyword evidence="1" id="KW-0677">Repeat</keyword>
<feature type="domain" description="Fibronectin type-III" evidence="4">
    <location>
        <begin position="564"/>
        <end position="658"/>
    </location>
</feature>
<dbReference type="OrthoDB" id="190105at2759"/>
<gene>
    <name evidence="5" type="ORF">AV274_0292</name>
</gene>
<dbReference type="PANTHER" id="PTHR13817:SF73">
    <property type="entry name" value="FIBRONECTIN TYPE-III DOMAIN-CONTAINING PROTEIN"/>
    <property type="match status" value="1"/>
</dbReference>
<evidence type="ECO:0000259" key="4">
    <source>
        <dbReference type="PROSITE" id="PS50853"/>
    </source>
</evidence>
<dbReference type="PRINTS" id="PR00014">
    <property type="entry name" value="FNTYPEIII"/>
</dbReference>
<dbReference type="Pfam" id="PF00041">
    <property type="entry name" value="fn3"/>
    <property type="match status" value="5"/>
</dbReference>
<proteinExistence type="predicted"/>
<dbReference type="InterPro" id="IPR013783">
    <property type="entry name" value="Ig-like_fold"/>
</dbReference>
<dbReference type="CDD" id="cd00063">
    <property type="entry name" value="FN3"/>
    <property type="match status" value="6"/>
</dbReference>
<dbReference type="InterPro" id="IPR003961">
    <property type="entry name" value="FN3_dom"/>
</dbReference>
<dbReference type="Gene3D" id="2.60.40.10">
    <property type="entry name" value="Immunoglobulins"/>
    <property type="match status" value="8"/>
</dbReference>
<feature type="domain" description="Fibronectin type-III" evidence="4">
    <location>
        <begin position="662"/>
        <end position="763"/>
    </location>
</feature>
<keyword evidence="3" id="KW-0472">Membrane</keyword>
<evidence type="ECO:0000256" key="2">
    <source>
        <dbReference type="SAM" id="MobiDB-lite"/>
    </source>
</evidence>
<comment type="caution">
    <text evidence="5">The sequence shown here is derived from an EMBL/GenBank/DDBJ whole genome shotgun (WGS) entry which is preliminary data.</text>
</comment>
<keyword evidence="6" id="KW-1185">Reference proteome</keyword>
<feature type="compositionally biased region" description="Pro residues" evidence="2">
    <location>
        <begin position="558"/>
        <end position="568"/>
    </location>
</feature>
<feature type="domain" description="Fibronectin type-III" evidence="4">
    <location>
        <begin position="177"/>
        <end position="270"/>
    </location>
</feature>
<dbReference type="PANTHER" id="PTHR13817">
    <property type="entry name" value="TITIN"/>
    <property type="match status" value="1"/>
</dbReference>
<dbReference type="AlphaFoldDB" id="A0A196SQ97"/>
<accession>A0A196SQ97</accession>
<feature type="region of interest" description="Disordered" evidence="2">
    <location>
        <begin position="549"/>
        <end position="571"/>
    </location>
</feature>